<protein>
    <submittedName>
        <fullName evidence="2">Uncharacterized protein</fullName>
    </submittedName>
</protein>
<dbReference type="AlphaFoldDB" id="A0AAN6S8C4"/>
<evidence type="ECO:0000313" key="2">
    <source>
        <dbReference type="EMBL" id="KAK3944225.1"/>
    </source>
</evidence>
<feature type="region of interest" description="Disordered" evidence="1">
    <location>
        <begin position="76"/>
        <end position="122"/>
    </location>
</feature>
<sequence length="122" mass="14173">MNQPPAATDSLKEEEALEDAVAHLTELHLQLRRLRSALPRMFRPLTTEHPTPKAMVASFMESVQDTNKELSDFKQAYTSEESKKIFQKASESRRANPKGIKPWRARDDPDWIYPKRRKTSHK</sequence>
<feature type="compositionally biased region" description="Basic and acidic residues" evidence="1">
    <location>
        <begin position="80"/>
        <end position="94"/>
    </location>
</feature>
<dbReference type="Proteomes" id="UP001303473">
    <property type="component" value="Unassembled WGS sequence"/>
</dbReference>
<organism evidence="2 3">
    <name type="scientific">Diplogelasinospora grovesii</name>
    <dbReference type="NCBI Taxonomy" id="303347"/>
    <lineage>
        <taxon>Eukaryota</taxon>
        <taxon>Fungi</taxon>
        <taxon>Dikarya</taxon>
        <taxon>Ascomycota</taxon>
        <taxon>Pezizomycotina</taxon>
        <taxon>Sordariomycetes</taxon>
        <taxon>Sordariomycetidae</taxon>
        <taxon>Sordariales</taxon>
        <taxon>Diplogelasinosporaceae</taxon>
        <taxon>Diplogelasinospora</taxon>
    </lineage>
</organism>
<proteinExistence type="predicted"/>
<keyword evidence="3" id="KW-1185">Reference proteome</keyword>
<dbReference type="EMBL" id="MU853760">
    <property type="protein sequence ID" value="KAK3944225.1"/>
    <property type="molecule type" value="Genomic_DNA"/>
</dbReference>
<accession>A0AAN6S8C4</accession>
<name>A0AAN6S8C4_9PEZI</name>
<evidence type="ECO:0000256" key="1">
    <source>
        <dbReference type="SAM" id="MobiDB-lite"/>
    </source>
</evidence>
<gene>
    <name evidence="2" type="ORF">QBC46DRAFT_350639</name>
</gene>
<comment type="caution">
    <text evidence="2">The sequence shown here is derived from an EMBL/GenBank/DDBJ whole genome shotgun (WGS) entry which is preliminary data.</text>
</comment>
<reference evidence="3" key="1">
    <citation type="journal article" date="2023" name="Mol. Phylogenet. Evol.">
        <title>Genome-scale phylogeny and comparative genomics of the fungal order Sordariales.</title>
        <authorList>
            <person name="Hensen N."/>
            <person name="Bonometti L."/>
            <person name="Westerberg I."/>
            <person name="Brannstrom I.O."/>
            <person name="Guillou S."/>
            <person name="Cros-Aarteil S."/>
            <person name="Calhoun S."/>
            <person name="Haridas S."/>
            <person name="Kuo A."/>
            <person name="Mondo S."/>
            <person name="Pangilinan J."/>
            <person name="Riley R."/>
            <person name="LaButti K."/>
            <person name="Andreopoulos B."/>
            <person name="Lipzen A."/>
            <person name="Chen C."/>
            <person name="Yan M."/>
            <person name="Daum C."/>
            <person name="Ng V."/>
            <person name="Clum A."/>
            <person name="Steindorff A."/>
            <person name="Ohm R.A."/>
            <person name="Martin F."/>
            <person name="Silar P."/>
            <person name="Natvig D.O."/>
            <person name="Lalanne C."/>
            <person name="Gautier V."/>
            <person name="Ament-Velasquez S.L."/>
            <person name="Kruys A."/>
            <person name="Hutchinson M.I."/>
            <person name="Powell A.J."/>
            <person name="Barry K."/>
            <person name="Miller A.N."/>
            <person name="Grigoriev I.V."/>
            <person name="Debuchy R."/>
            <person name="Gladieux P."/>
            <person name="Hiltunen Thoren M."/>
            <person name="Johannesson H."/>
        </authorList>
    </citation>
    <scope>NUCLEOTIDE SEQUENCE [LARGE SCALE GENOMIC DNA]</scope>
    <source>
        <strain evidence="3">CBS 340.73</strain>
    </source>
</reference>
<evidence type="ECO:0000313" key="3">
    <source>
        <dbReference type="Proteomes" id="UP001303473"/>
    </source>
</evidence>